<evidence type="ECO:0000256" key="6">
    <source>
        <dbReference type="ARBA" id="ARBA00023136"/>
    </source>
</evidence>
<keyword evidence="5 7" id="KW-1133">Transmembrane helix</keyword>
<evidence type="ECO:0000256" key="1">
    <source>
        <dbReference type="ARBA" id="ARBA00004651"/>
    </source>
</evidence>
<evidence type="ECO:0000256" key="3">
    <source>
        <dbReference type="ARBA" id="ARBA00022475"/>
    </source>
</evidence>
<organism evidence="9 10">
    <name type="scientific">Nonomuraea africana</name>
    <dbReference type="NCBI Taxonomy" id="46171"/>
    <lineage>
        <taxon>Bacteria</taxon>
        <taxon>Bacillati</taxon>
        <taxon>Actinomycetota</taxon>
        <taxon>Actinomycetes</taxon>
        <taxon>Streptosporangiales</taxon>
        <taxon>Streptosporangiaceae</taxon>
        <taxon>Nonomuraea</taxon>
    </lineage>
</organism>
<keyword evidence="9" id="KW-0762">Sugar transport</keyword>
<dbReference type="Proteomes" id="UP000661607">
    <property type="component" value="Unassembled WGS sequence"/>
</dbReference>
<protein>
    <submittedName>
        <fullName evidence="9">Multiple sugar transport system permease protein</fullName>
    </submittedName>
</protein>
<evidence type="ECO:0000256" key="2">
    <source>
        <dbReference type="ARBA" id="ARBA00022448"/>
    </source>
</evidence>
<keyword evidence="4 7" id="KW-0812">Transmembrane</keyword>
<dbReference type="EMBL" id="JADBEF010000001">
    <property type="protein sequence ID" value="MBE1559286.1"/>
    <property type="molecule type" value="Genomic_DNA"/>
</dbReference>
<dbReference type="CDD" id="cd06261">
    <property type="entry name" value="TM_PBP2"/>
    <property type="match status" value="1"/>
</dbReference>
<dbReference type="InterPro" id="IPR035906">
    <property type="entry name" value="MetI-like_sf"/>
</dbReference>
<comment type="caution">
    <text evidence="9">The sequence shown here is derived from an EMBL/GenBank/DDBJ whole genome shotgun (WGS) entry which is preliminary data.</text>
</comment>
<dbReference type="PANTHER" id="PTHR43744:SF12">
    <property type="entry name" value="ABC TRANSPORTER PERMEASE PROTEIN MG189-RELATED"/>
    <property type="match status" value="1"/>
</dbReference>
<feature type="transmembrane region" description="Helical" evidence="7">
    <location>
        <begin position="104"/>
        <end position="126"/>
    </location>
</feature>
<evidence type="ECO:0000259" key="8">
    <source>
        <dbReference type="PROSITE" id="PS50928"/>
    </source>
</evidence>
<evidence type="ECO:0000313" key="10">
    <source>
        <dbReference type="Proteomes" id="UP000661607"/>
    </source>
</evidence>
<evidence type="ECO:0000256" key="7">
    <source>
        <dbReference type="RuleBase" id="RU363032"/>
    </source>
</evidence>
<proteinExistence type="inferred from homology"/>
<evidence type="ECO:0000256" key="4">
    <source>
        <dbReference type="ARBA" id="ARBA00022692"/>
    </source>
</evidence>
<dbReference type="PROSITE" id="PS50928">
    <property type="entry name" value="ABC_TM1"/>
    <property type="match status" value="1"/>
</dbReference>
<reference evidence="9 10" key="1">
    <citation type="submission" date="2020-10" db="EMBL/GenBank/DDBJ databases">
        <title>Sequencing the genomes of 1000 actinobacteria strains.</title>
        <authorList>
            <person name="Klenk H.-P."/>
        </authorList>
    </citation>
    <scope>NUCLEOTIDE SEQUENCE [LARGE SCALE GENOMIC DNA]</scope>
    <source>
        <strain evidence="9 10">DSM 43748</strain>
    </source>
</reference>
<dbReference type="Pfam" id="PF00528">
    <property type="entry name" value="BPD_transp_1"/>
    <property type="match status" value="1"/>
</dbReference>
<feature type="domain" description="ABC transmembrane type-1" evidence="8">
    <location>
        <begin position="67"/>
        <end position="257"/>
    </location>
</feature>
<comment type="similarity">
    <text evidence="7">Belongs to the binding-protein-dependent transport system permease family.</text>
</comment>
<dbReference type="SUPFAM" id="SSF161098">
    <property type="entry name" value="MetI-like"/>
    <property type="match status" value="1"/>
</dbReference>
<name>A0ABR9KBV8_9ACTN</name>
<dbReference type="Gene3D" id="1.10.3720.10">
    <property type="entry name" value="MetI-like"/>
    <property type="match status" value="1"/>
</dbReference>
<feature type="transmembrane region" description="Helical" evidence="7">
    <location>
        <begin position="66"/>
        <end position="92"/>
    </location>
</feature>
<gene>
    <name evidence="9" type="ORF">H4W81_002065</name>
</gene>
<feature type="transmembrane region" description="Helical" evidence="7">
    <location>
        <begin position="177"/>
        <end position="202"/>
    </location>
</feature>
<keyword evidence="10" id="KW-1185">Reference proteome</keyword>
<dbReference type="PANTHER" id="PTHR43744">
    <property type="entry name" value="ABC TRANSPORTER PERMEASE PROTEIN MG189-RELATED-RELATED"/>
    <property type="match status" value="1"/>
</dbReference>
<feature type="transmembrane region" description="Helical" evidence="7">
    <location>
        <begin position="236"/>
        <end position="257"/>
    </location>
</feature>
<accession>A0ABR9KBV8</accession>
<evidence type="ECO:0000256" key="5">
    <source>
        <dbReference type="ARBA" id="ARBA00022989"/>
    </source>
</evidence>
<keyword evidence="2 7" id="KW-0813">Transport</keyword>
<feature type="transmembrane region" description="Helical" evidence="7">
    <location>
        <begin position="138"/>
        <end position="156"/>
    </location>
</feature>
<comment type="subcellular location">
    <subcellularLocation>
        <location evidence="1 7">Cell membrane</location>
        <topology evidence="1 7">Multi-pass membrane protein</topology>
    </subcellularLocation>
</comment>
<keyword evidence="3" id="KW-1003">Cell membrane</keyword>
<dbReference type="InterPro" id="IPR000515">
    <property type="entry name" value="MetI-like"/>
</dbReference>
<dbReference type="RefSeq" id="WP_192774586.1">
    <property type="nucleotide sequence ID" value="NZ_BAAASY010000001.1"/>
</dbReference>
<evidence type="ECO:0000313" key="9">
    <source>
        <dbReference type="EMBL" id="MBE1559286.1"/>
    </source>
</evidence>
<sequence>MRAKSVVSHVLLAAVTLAFLYPLIFAVATALKPAGETFADPGSLVGSQIRWQNFADVFSYVPFQRYILNGVLVAGVGTLVVLAASALSAYAFASLRWRGRDGVFLVFLATLMVPQEVLVVPMFILMQAFGWVDTYQSLIFPWAFTAFGTFLLRQFFRAVPRELQEAARIDSAGELRIFLRIMLPLARPALGVLAVFTFISYWNSFLWPLIMINDVTARGTVPLGLQLFFGQNGNQWHLVMAASIVSILPTLLLLIALQKHLVKGIATAGLAGR</sequence>
<keyword evidence="6 7" id="KW-0472">Membrane</keyword>